<name>A0A6J6XIU1_9ZZZZ</name>
<organism evidence="1">
    <name type="scientific">freshwater metagenome</name>
    <dbReference type="NCBI Taxonomy" id="449393"/>
    <lineage>
        <taxon>unclassified sequences</taxon>
        <taxon>metagenomes</taxon>
        <taxon>ecological metagenomes</taxon>
    </lineage>
</organism>
<dbReference type="EMBL" id="CAFAAQ010000016">
    <property type="protein sequence ID" value="CAB4797300.1"/>
    <property type="molecule type" value="Genomic_DNA"/>
</dbReference>
<evidence type="ECO:0000313" key="2">
    <source>
        <dbReference type="EMBL" id="CAB5023737.1"/>
    </source>
</evidence>
<accession>A0A6J6XIU1</accession>
<evidence type="ECO:0000313" key="1">
    <source>
        <dbReference type="EMBL" id="CAB4797300.1"/>
    </source>
</evidence>
<dbReference type="AlphaFoldDB" id="A0A6J6XIU1"/>
<gene>
    <name evidence="1" type="ORF">UFOPK3046_00326</name>
    <name evidence="2" type="ORF">UFOPK4173_00073</name>
</gene>
<sequence>MSAVDLVTLLCGLLAMCFAASLAVLAGRVLRSVQALNAATELFLAEAVPAVQELREAAGRASSEVDRIDDLLEVAGAIGDRVDSATEATYRALTSPVIKSVALASGTRRAARRLRGRSATNNEMVRAGSGRGS</sequence>
<proteinExistence type="predicted"/>
<dbReference type="EMBL" id="CAFBPW010000004">
    <property type="protein sequence ID" value="CAB5023737.1"/>
    <property type="molecule type" value="Genomic_DNA"/>
</dbReference>
<reference evidence="1" key="1">
    <citation type="submission" date="2020-05" db="EMBL/GenBank/DDBJ databases">
        <authorList>
            <person name="Chiriac C."/>
            <person name="Salcher M."/>
            <person name="Ghai R."/>
            <person name="Kavagutti S V."/>
        </authorList>
    </citation>
    <scope>NUCLEOTIDE SEQUENCE</scope>
</reference>
<protein>
    <submittedName>
        <fullName evidence="1">Unannotated protein</fullName>
    </submittedName>
</protein>